<protein>
    <recommendedName>
        <fullName evidence="4">DUF4377 domain-containing protein</fullName>
    </recommendedName>
</protein>
<sequence length="283" mass="32795">MYLVFMRSHIVLLVILLTFSACDDVVPTENLNPEPYPAIENLSEEIIYVRESDFEVKREFAWDIHTEASLSYTEGSLFGLYGKNILSRSRSRFGSQISYACANSKINGFEMCKPDYYCNYEEYFKTGAWDSYGEVKTPGYFEWEFVDLHLTKKFILKFDELPKPAKITSYESTLNLDGMNRIEFQKENPADSVFFQLVKIQKSNFELDNYTGTSTTSFAFLTDGNSFEFHGDDLFPYDRSAVPTEQDSVFINVVTVKRIIKEVNNTLFGFTYYVNDLKPIRLN</sequence>
<keyword evidence="3" id="KW-1185">Reference proteome</keyword>
<dbReference type="Proteomes" id="UP001165489">
    <property type="component" value="Unassembled WGS sequence"/>
</dbReference>
<name>A0ABS9V5N6_9BACT</name>
<evidence type="ECO:0008006" key="4">
    <source>
        <dbReference type="Google" id="ProtNLM"/>
    </source>
</evidence>
<dbReference type="PROSITE" id="PS51257">
    <property type="entry name" value="PROKAR_LIPOPROTEIN"/>
    <property type="match status" value="1"/>
</dbReference>
<comment type="caution">
    <text evidence="2">The sequence shown here is derived from an EMBL/GenBank/DDBJ whole genome shotgun (WGS) entry which is preliminary data.</text>
</comment>
<evidence type="ECO:0000313" key="3">
    <source>
        <dbReference type="Proteomes" id="UP001165489"/>
    </source>
</evidence>
<feature type="signal peptide" evidence="1">
    <location>
        <begin position="1"/>
        <end position="23"/>
    </location>
</feature>
<proteinExistence type="predicted"/>
<keyword evidence="1" id="KW-0732">Signal</keyword>
<reference evidence="2" key="1">
    <citation type="submission" date="2022-03" db="EMBL/GenBank/DDBJ databases">
        <title>De novo assembled genomes of Belliella spp. (Cyclobacteriaceae) strains.</title>
        <authorList>
            <person name="Szabo A."/>
            <person name="Korponai K."/>
            <person name="Felfoldi T."/>
        </authorList>
    </citation>
    <scope>NUCLEOTIDE SEQUENCE</scope>
    <source>
        <strain evidence="2">DSM 111904</strain>
    </source>
</reference>
<accession>A0ABS9V5N6</accession>
<evidence type="ECO:0000256" key="1">
    <source>
        <dbReference type="SAM" id="SignalP"/>
    </source>
</evidence>
<feature type="chain" id="PRO_5046505617" description="DUF4377 domain-containing protein" evidence="1">
    <location>
        <begin position="24"/>
        <end position="283"/>
    </location>
</feature>
<evidence type="ECO:0000313" key="2">
    <source>
        <dbReference type="EMBL" id="MCH7411450.1"/>
    </source>
</evidence>
<gene>
    <name evidence="2" type="ORF">MM239_18820</name>
</gene>
<organism evidence="2 3">
    <name type="scientific">Belliella filtrata</name>
    <dbReference type="NCBI Taxonomy" id="2923435"/>
    <lineage>
        <taxon>Bacteria</taxon>
        <taxon>Pseudomonadati</taxon>
        <taxon>Bacteroidota</taxon>
        <taxon>Cytophagia</taxon>
        <taxon>Cytophagales</taxon>
        <taxon>Cyclobacteriaceae</taxon>
        <taxon>Belliella</taxon>
    </lineage>
</organism>
<dbReference type="EMBL" id="JAKZGP010000077">
    <property type="protein sequence ID" value="MCH7411450.1"/>
    <property type="molecule type" value="Genomic_DNA"/>
</dbReference>